<organism evidence="4 5">
    <name type="scientific">Anaerospora hongkongensis</name>
    <dbReference type="NCBI Taxonomy" id="244830"/>
    <lineage>
        <taxon>Bacteria</taxon>
        <taxon>Bacillati</taxon>
        <taxon>Bacillota</taxon>
        <taxon>Negativicutes</taxon>
        <taxon>Selenomonadales</taxon>
        <taxon>Sporomusaceae</taxon>
        <taxon>Anaerospora</taxon>
    </lineage>
</organism>
<proteinExistence type="predicted"/>
<dbReference type="Pfam" id="PF00015">
    <property type="entry name" value="MCPsignal"/>
    <property type="match status" value="1"/>
</dbReference>
<dbReference type="SMART" id="SM00283">
    <property type="entry name" value="MA"/>
    <property type="match status" value="1"/>
</dbReference>
<dbReference type="Gene3D" id="1.10.287.950">
    <property type="entry name" value="Methyl-accepting chemotaxis protein"/>
    <property type="match status" value="1"/>
</dbReference>
<dbReference type="SUPFAM" id="SSF58104">
    <property type="entry name" value="Methyl-accepting chemotaxis protein (MCP) signaling domain"/>
    <property type="match status" value="1"/>
</dbReference>
<comment type="caution">
    <text evidence="4">The sequence shown here is derived from an EMBL/GenBank/DDBJ whole genome shotgun (WGS) entry which is preliminary data.</text>
</comment>
<dbReference type="PANTHER" id="PTHR32089:SF112">
    <property type="entry name" value="LYSOZYME-LIKE PROTEIN-RELATED"/>
    <property type="match status" value="1"/>
</dbReference>
<evidence type="ECO:0000313" key="5">
    <source>
        <dbReference type="Proteomes" id="UP000295063"/>
    </source>
</evidence>
<dbReference type="Proteomes" id="UP000295063">
    <property type="component" value="Unassembled WGS sequence"/>
</dbReference>
<keyword evidence="5" id="KW-1185">Reference proteome</keyword>
<evidence type="ECO:0000256" key="2">
    <source>
        <dbReference type="PROSITE-ProRule" id="PRU00284"/>
    </source>
</evidence>
<feature type="domain" description="Methyl-accepting transducer" evidence="3">
    <location>
        <begin position="175"/>
        <end position="362"/>
    </location>
</feature>
<gene>
    <name evidence="4" type="ORF">EV210_103321</name>
</gene>
<evidence type="ECO:0000313" key="4">
    <source>
        <dbReference type="EMBL" id="TCL38837.1"/>
    </source>
</evidence>
<keyword evidence="1 2" id="KW-0807">Transducer</keyword>
<dbReference type="PROSITE" id="PS50111">
    <property type="entry name" value="CHEMOTAXIS_TRANSDUC_2"/>
    <property type="match status" value="1"/>
</dbReference>
<dbReference type="PANTHER" id="PTHR32089">
    <property type="entry name" value="METHYL-ACCEPTING CHEMOTAXIS PROTEIN MCPB"/>
    <property type="match status" value="1"/>
</dbReference>
<dbReference type="GO" id="GO:0016020">
    <property type="term" value="C:membrane"/>
    <property type="evidence" value="ECO:0007669"/>
    <property type="project" value="InterPro"/>
</dbReference>
<protein>
    <submittedName>
        <fullName evidence="4">Methyl-accepting chemotaxis protein (MCP) signaling protein</fullName>
    </submittedName>
</protein>
<accession>A0A4R1QA70</accession>
<evidence type="ECO:0000259" key="3">
    <source>
        <dbReference type="PROSITE" id="PS50111"/>
    </source>
</evidence>
<dbReference type="InterPro" id="IPR004089">
    <property type="entry name" value="MCPsignal_dom"/>
</dbReference>
<evidence type="ECO:0000256" key="1">
    <source>
        <dbReference type="ARBA" id="ARBA00023224"/>
    </source>
</evidence>
<name>A0A4R1QA70_9FIRM</name>
<dbReference type="AlphaFoldDB" id="A0A4R1QA70"/>
<dbReference type="EMBL" id="SLUI01000003">
    <property type="protein sequence ID" value="TCL38837.1"/>
    <property type="molecule type" value="Genomic_DNA"/>
</dbReference>
<dbReference type="GO" id="GO:0007165">
    <property type="term" value="P:signal transduction"/>
    <property type="evidence" value="ECO:0007669"/>
    <property type="project" value="UniProtKB-KW"/>
</dbReference>
<reference evidence="4 5" key="1">
    <citation type="submission" date="2019-03" db="EMBL/GenBank/DDBJ databases">
        <title>Genomic Encyclopedia of Type Strains, Phase IV (KMG-IV): sequencing the most valuable type-strain genomes for metagenomic binning, comparative biology and taxonomic classification.</title>
        <authorList>
            <person name="Goeker M."/>
        </authorList>
    </citation>
    <scope>NUCLEOTIDE SEQUENCE [LARGE SCALE GENOMIC DNA]</scope>
    <source>
        <strain evidence="4 5">DSM 15969</strain>
    </source>
</reference>
<sequence>MAIELVLVGNNEIAAQELESVVVNTLGNMVTCKKATLQNYTKLTADIYVCYNTRKKEFESQYGADRVCALEMRPPVSFFIQISRIPAGNKVVIFNNNHDGAGVMLKFLKEYQLTHVTYTITAFEEDNEEQVKEDISSTDYIIGYEGHVSEGRTLYTKYGEMLRHEVTVIASPPREGTPETISRMAQKVITFAQNQNLNQILLTNAQRINNSVSLVAATVEELNASLEELASTMQEVKQLSGQASLDVNNSHQILDAIRQIASQTNLLGLNAAIEAARAGDQGRGFAVVADEVRKLSVQSSESVKNISELLNQMKSSMGLVIQNTQQTATITMEQAVATQSITNMINDLQQISEEMLSLVKRT</sequence>